<reference evidence="1 2" key="1">
    <citation type="journal article" date="2011" name="J. Bacteriol.">
        <title>Genome sequence of strain IMCC3088, a proteorhodopsin-containing marine bacterium belonging to the OM60/NOR5 clade.</title>
        <authorList>
            <person name="Jang Y."/>
            <person name="Oh H.M."/>
            <person name="Kang I."/>
            <person name="Lee K."/>
            <person name="Yang S.J."/>
            <person name="Cho J.C."/>
        </authorList>
    </citation>
    <scope>NUCLEOTIDE SEQUENCE [LARGE SCALE GENOMIC DNA]</scope>
    <source>
        <strain evidence="1 2">IMCC3088</strain>
    </source>
</reference>
<sequence length="283" mass="33248">MWNRNMYNETFPEYSVMNAQVNLHYWLSLALKFNIYEDEADHTKPLLESMRKVDKVRDDYTKLPPLQRRLIELELAQLDNIKDPDLPTDELLRNELECIAFRAQHMSDKDPVRYYESAMRLFDRIILDSESATSTEFGNIDNVRQDITALTDQRHEIERAINQEVAVFARYASPKTKQNATFLAIEMKRKWLAILELTGRLLYVTLNASNRLRDNLSPKYIFEYMKHDESAGDIFVHTFKVLISHKVTTYFIMEKMLLADGTFPKETSRSQDPELRIALVSQL</sequence>
<dbReference type="RefSeq" id="WP_009576103.1">
    <property type="nucleotide sequence ID" value="NZ_AEIG01000055.1"/>
</dbReference>
<accession>F3L2U5</accession>
<gene>
    <name evidence="1" type="ORF">IMCC3088_1869</name>
</gene>
<dbReference type="EMBL" id="AEIG01000055">
    <property type="protein sequence ID" value="EGG29413.1"/>
    <property type="molecule type" value="Genomic_DNA"/>
</dbReference>
<proteinExistence type="predicted"/>
<keyword evidence="2" id="KW-1185">Reference proteome</keyword>
<name>F3L2U5_9GAMM</name>
<evidence type="ECO:0000313" key="2">
    <source>
        <dbReference type="Proteomes" id="UP000005615"/>
    </source>
</evidence>
<dbReference type="Proteomes" id="UP000005615">
    <property type="component" value="Unassembled WGS sequence"/>
</dbReference>
<dbReference type="AlphaFoldDB" id="F3L2U5"/>
<comment type="caution">
    <text evidence="1">The sequence shown here is derived from an EMBL/GenBank/DDBJ whole genome shotgun (WGS) entry which is preliminary data.</text>
</comment>
<evidence type="ECO:0000313" key="1">
    <source>
        <dbReference type="EMBL" id="EGG29413.1"/>
    </source>
</evidence>
<protein>
    <submittedName>
        <fullName evidence="1">Uncharacterized protein</fullName>
    </submittedName>
</protein>
<organism evidence="1 2">
    <name type="scientific">Aequoribacter fuscus</name>
    <dbReference type="NCBI Taxonomy" id="2518989"/>
    <lineage>
        <taxon>Bacteria</taxon>
        <taxon>Pseudomonadati</taxon>
        <taxon>Pseudomonadota</taxon>
        <taxon>Gammaproteobacteria</taxon>
        <taxon>Cellvibrionales</taxon>
        <taxon>Halieaceae</taxon>
        <taxon>Aequoribacter</taxon>
    </lineage>
</organism>